<comment type="caution">
    <text evidence="3">The sequence shown here is derived from an EMBL/GenBank/DDBJ whole genome shotgun (WGS) entry which is preliminary data.</text>
</comment>
<dbReference type="Proteomes" id="UP001500353">
    <property type="component" value="Unassembled WGS sequence"/>
</dbReference>
<dbReference type="InterPro" id="IPR001296">
    <property type="entry name" value="Glyco_trans_1"/>
</dbReference>
<keyword evidence="4" id="KW-1185">Reference proteome</keyword>
<evidence type="ECO:0000313" key="3">
    <source>
        <dbReference type="EMBL" id="GAA5086415.1"/>
    </source>
</evidence>
<organism evidence="3 4">
    <name type="scientific">Chryseobacterium ginsengisoli</name>
    <dbReference type="NCBI Taxonomy" id="363853"/>
    <lineage>
        <taxon>Bacteria</taxon>
        <taxon>Pseudomonadati</taxon>
        <taxon>Bacteroidota</taxon>
        <taxon>Flavobacteriia</taxon>
        <taxon>Flavobacteriales</taxon>
        <taxon>Weeksellaceae</taxon>
        <taxon>Chryseobacterium group</taxon>
        <taxon>Chryseobacterium</taxon>
    </lineage>
</organism>
<name>A0ABP9M0E7_9FLAO</name>
<evidence type="ECO:0000256" key="1">
    <source>
        <dbReference type="ARBA" id="ARBA00022679"/>
    </source>
</evidence>
<evidence type="ECO:0000259" key="2">
    <source>
        <dbReference type="Pfam" id="PF00534"/>
    </source>
</evidence>
<dbReference type="Pfam" id="PF00534">
    <property type="entry name" value="Glycos_transf_1"/>
    <property type="match status" value="1"/>
</dbReference>
<accession>A0ABP9M0E7</accession>
<protein>
    <submittedName>
        <fullName evidence="3">Glycosyltransferase family 1 protein</fullName>
    </submittedName>
</protein>
<dbReference type="PANTHER" id="PTHR46401">
    <property type="entry name" value="GLYCOSYLTRANSFERASE WBBK-RELATED"/>
    <property type="match status" value="1"/>
</dbReference>
<sequence length="328" mass="38044">MNIHFFERNPAEYQISIEKLFSVIKEELDRKKILHKTFINPYSLSKIFKALGYFKKNQGEINHITGDIHWVSLVLDPKKTLLTVHDLSGLYQYTGIKKIIYYLFWVYLPLKKLKYITVISEKTKHEIIKLLPSIAHKIHVIPNCITIDVLPLNFKENLNDTRILIVGTRSNKNIERVLQACKCLDVSISIVGKLDQNQLSILEKNNQHYTNYINISDNELKKLYDENDILCFPSTYEGFGLPILEAQARNCIVITSDLSPMNNVAGDGAFLVDPYRTEDIRNSIIKIMSDNNLRKQLISKGHENVKKYTPELVVQQYIELYQKMLAEK</sequence>
<evidence type="ECO:0000313" key="4">
    <source>
        <dbReference type="Proteomes" id="UP001500353"/>
    </source>
</evidence>
<dbReference type="CDD" id="cd03809">
    <property type="entry name" value="GT4_MtfB-like"/>
    <property type="match status" value="1"/>
</dbReference>
<keyword evidence="1" id="KW-0808">Transferase</keyword>
<dbReference type="Gene3D" id="3.40.50.2000">
    <property type="entry name" value="Glycogen Phosphorylase B"/>
    <property type="match status" value="2"/>
</dbReference>
<feature type="domain" description="Glycosyl transferase family 1" evidence="2">
    <location>
        <begin position="156"/>
        <end position="302"/>
    </location>
</feature>
<dbReference type="SUPFAM" id="SSF53756">
    <property type="entry name" value="UDP-Glycosyltransferase/glycogen phosphorylase"/>
    <property type="match status" value="1"/>
</dbReference>
<dbReference type="EMBL" id="BAABHX010000001">
    <property type="protein sequence ID" value="GAA5086415.1"/>
    <property type="molecule type" value="Genomic_DNA"/>
</dbReference>
<proteinExistence type="predicted"/>
<gene>
    <name evidence="3" type="ORF">GCM10023210_08230</name>
</gene>
<dbReference type="PANTHER" id="PTHR46401:SF2">
    <property type="entry name" value="GLYCOSYLTRANSFERASE WBBK-RELATED"/>
    <property type="match status" value="1"/>
</dbReference>
<dbReference type="RefSeq" id="WP_345200493.1">
    <property type="nucleotide sequence ID" value="NZ_BAABHX010000001.1"/>
</dbReference>
<reference evidence="4" key="1">
    <citation type="journal article" date="2019" name="Int. J. Syst. Evol. Microbiol.">
        <title>The Global Catalogue of Microorganisms (GCM) 10K type strain sequencing project: providing services to taxonomists for standard genome sequencing and annotation.</title>
        <authorList>
            <consortium name="The Broad Institute Genomics Platform"/>
            <consortium name="The Broad Institute Genome Sequencing Center for Infectious Disease"/>
            <person name="Wu L."/>
            <person name="Ma J."/>
        </authorList>
    </citation>
    <scope>NUCLEOTIDE SEQUENCE [LARGE SCALE GENOMIC DNA]</scope>
    <source>
        <strain evidence="4">JCM 18019</strain>
    </source>
</reference>